<evidence type="ECO:0000313" key="11">
    <source>
        <dbReference type="EMBL" id="KAJ1916408.1"/>
    </source>
</evidence>
<comment type="similarity">
    <text evidence="2">Belongs to the SWC4 family.</text>
</comment>
<dbReference type="InterPro" id="IPR032563">
    <property type="entry name" value="DAMP1_SANT-like"/>
</dbReference>
<feature type="compositionally biased region" description="Basic and acidic residues" evidence="9">
    <location>
        <begin position="184"/>
        <end position="202"/>
    </location>
</feature>
<evidence type="ECO:0000259" key="10">
    <source>
        <dbReference type="SMART" id="SM00717"/>
    </source>
</evidence>
<dbReference type="SMART" id="SM00717">
    <property type="entry name" value="SANT"/>
    <property type="match status" value="1"/>
</dbReference>
<proteinExistence type="inferred from homology"/>
<evidence type="ECO:0000256" key="3">
    <source>
        <dbReference type="ARBA" id="ARBA00019132"/>
    </source>
</evidence>
<dbReference type="PANTHER" id="PTHR12855">
    <property type="entry name" value="DNA METHYLTRANSFERASE 1-ASSOCIATED PROTEIN 1 FAMILY MEMBER"/>
    <property type="match status" value="1"/>
</dbReference>
<evidence type="ECO:0000256" key="9">
    <source>
        <dbReference type="SAM" id="MobiDB-lite"/>
    </source>
</evidence>
<evidence type="ECO:0000313" key="12">
    <source>
        <dbReference type="Proteomes" id="UP001150538"/>
    </source>
</evidence>
<dbReference type="InterPro" id="IPR027109">
    <property type="entry name" value="Swc4/Dmap1"/>
</dbReference>
<sequence length="566" mass="63885">MDNEYRNAISKELISLYQENKPVSVPIPTHIISKKDKKEHTPWVWKGFTSSARKDDLVLYRWTKSNEEYKDYYYTKYNAKLNIDMYTDEEYTKYLEDPGWTKEETDYLFELCKKFELRFIIIHDRYHFSQSNSEAKKRSVEDLKDRYYTVMRNLSRSRSRIADSESENNENNNNETGEKQSSQKQDEQEKDKEQTAQPEKQKPSYIVPEAYYTFDKEKEQKRKSLLEILYSRTQEEIEEEEILLYEARNIEANQRRFITQREMLLRNHSVFEETTPKIVTVNLSAVGAGGDHSDAAATATVDPKSGNLTSGSAQVGSGAILTPTPATPAAGSGSGTGVVRAPTPGTPGSGLTKQKLVFSTLEEGGKLTFGSDDHLIQPTMAAIELQDGSSVIVAKRDVKLGPGVFLRSDKAMPMPKNKLEPVRNILDDLGVVCSASFWPRPAMPTAAVCDRFDELQQLILNFIEIKKHVDKTENDIKSLQHKKNNLISQYPSKAKAEKVISDANIKPIVKDMEHDFTFSSLGLATPIGPFASARNRTRVCRVAGGNYTTKPPMLESSVAVELSEEG</sequence>
<evidence type="ECO:0000256" key="6">
    <source>
        <dbReference type="ARBA" id="ARBA00023163"/>
    </source>
</evidence>
<evidence type="ECO:0000256" key="2">
    <source>
        <dbReference type="ARBA" id="ARBA00006918"/>
    </source>
</evidence>
<protein>
    <recommendedName>
        <fullName evidence="3">SWR1-complex protein 4</fullName>
    </recommendedName>
</protein>
<dbReference type="GO" id="GO:0000812">
    <property type="term" value="C:Swr1 complex"/>
    <property type="evidence" value="ECO:0007669"/>
    <property type="project" value="TreeGrafter"/>
</dbReference>
<evidence type="ECO:0000256" key="4">
    <source>
        <dbReference type="ARBA" id="ARBA00022853"/>
    </source>
</evidence>
<feature type="domain" description="Myb-like" evidence="10">
    <location>
        <begin position="96"/>
        <end position="153"/>
    </location>
</feature>
<evidence type="ECO:0000256" key="7">
    <source>
        <dbReference type="ARBA" id="ARBA00023242"/>
    </source>
</evidence>
<keyword evidence="12" id="KW-1185">Reference proteome</keyword>
<gene>
    <name evidence="11" type="primary">SWC4</name>
    <name evidence="11" type="ORF">H4219_003810</name>
</gene>
<feature type="region of interest" description="Disordered" evidence="9">
    <location>
        <begin position="157"/>
        <end position="207"/>
    </location>
</feature>
<comment type="caution">
    <text evidence="11">The sequence shown here is derived from an EMBL/GenBank/DDBJ whole genome shotgun (WGS) entry which is preliminary data.</text>
</comment>
<dbReference type="Gene3D" id="1.10.10.60">
    <property type="entry name" value="Homeodomain-like"/>
    <property type="match status" value="1"/>
</dbReference>
<name>A0A9W7ZU18_9FUNG</name>
<dbReference type="GO" id="GO:0006281">
    <property type="term" value="P:DNA repair"/>
    <property type="evidence" value="ECO:0007669"/>
    <property type="project" value="InterPro"/>
</dbReference>
<evidence type="ECO:0000256" key="8">
    <source>
        <dbReference type="ARBA" id="ARBA00025264"/>
    </source>
</evidence>
<dbReference type="GO" id="GO:0006338">
    <property type="term" value="P:chromatin remodeling"/>
    <property type="evidence" value="ECO:0007669"/>
    <property type="project" value="InterPro"/>
</dbReference>
<dbReference type="GO" id="GO:0000122">
    <property type="term" value="P:negative regulation of transcription by RNA polymerase II"/>
    <property type="evidence" value="ECO:0007669"/>
    <property type="project" value="TreeGrafter"/>
</dbReference>
<comment type="function">
    <text evidence="8">Component of the SWR1 complex which mediates the ATP-dependent exchange of histone H2A for the H2A variant HZT1 leading to transcriptional regulation of selected genes by chromatin remodeling. Component of the NuA4 histone acetyltransferase complex which is involved in transcriptional activation of selected genes principally by acetylation of nucleosomal histone H4 and H2A. The NuA4 complex is also involved in DNA repair.</text>
</comment>
<dbReference type="FunFam" id="1.10.10.60:FF:000087">
    <property type="entry name" value="DNA methyltransferase 1-associated protein 1"/>
    <property type="match status" value="1"/>
</dbReference>
<organism evidence="11 12">
    <name type="scientific">Mycoemilia scoparia</name>
    <dbReference type="NCBI Taxonomy" id="417184"/>
    <lineage>
        <taxon>Eukaryota</taxon>
        <taxon>Fungi</taxon>
        <taxon>Fungi incertae sedis</taxon>
        <taxon>Zoopagomycota</taxon>
        <taxon>Kickxellomycotina</taxon>
        <taxon>Kickxellomycetes</taxon>
        <taxon>Kickxellales</taxon>
        <taxon>Kickxellaceae</taxon>
        <taxon>Mycoemilia</taxon>
    </lineage>
</organism>
<dbReference type="Pfam" id="PF16282">
    <property type="entry name" value="SANT_DAMP1_like"/>
    <property type="match status" value="1"/>
</dbReference>
<evidence type="ECO:0000256" key="1">
    <source>
        <dbReference type="ARBA" id="ARBA00004123"/>
    </source>
</evidence>
<keyword evidence="7" id="KW-0539">Nucleus</keyword>
<comment type="subcellular location">
    <subcellularLocation>
        <location evidence="1">Nucleus</location>
    </subcellularLocation>
</comment>
<dbReference type="EMBL" id="JANBPU010000104">
    <property type="protein sequence ID" value="KAJ1916408.1"/>
    <property type="molecule type" value="Genomic_DNA"/>
</dbReference>
<dbReference type="CDD" id="cd11658">
    <property type="entry name" value="SANT_DMAP1_like"/>
    <property type="match status" value="1"/>
</dbReference>
<dbReference type="GO" id="GO:0003714">
    <property type="term" value="F:transcription corepressor activity"/>
    <property type="evidence" value="ECO:0007669"/>
    <property type="project" value="TreeGrafter"/>
</dbReference>
<accession>A0A9W7ZU18</accession>
<dbReference type="GO" id="GO:0035267">
    <property type="term" value="C:NuA4 histone acetyltransferase complex"/>
    <property type="evidence" value="ECO:0007669"/>
    <property type="project" value="InterPro"/>
</dbReference>
<reference evidence="11" key="1">
    <citation type="submission" date="2022-07" db="EMBL/GenBank/DDBJ databases">
        <title>Phylogenomic reconstructions and comparative analyses of Kickxellomycotina fungi.</title>
        <authorList>
            <person name="Reynolds N.K."/>
            <person name="Stajich J.E."/>
            <person name="Barry K."/>
            <person name="Grigoriev I.V."/>
            <person name="Crous P."/>
            <person name="Smith M.E."/>
        </authorList>
    </citation>
    <scope>NUCLEOTIDE SEQUENCE</scope>
    <source>
        <strain evidence="11">NBRC 100468</strain>
    </source>
</reference>
<feature type="region of interest" description="Disordered" evidence="9">
    <location>
        <begin position="319"/>
        <end position="338"/>
    </location>
</feature>
<feature type="compositionally biased region" description="Low complexity" evidence="9">
    <location>
        <begin position="169"/>
        <end position="183"/>
    </location>
</feature>
<dbReference type="OrthoDB" id="19740at2759"/>
<keyword evidence="6" id="KW-0804">Transcription</keyword>
<feature type="compositionally biased region" description="Low complexity" evidence="9">
    <location>
        <begin position="322"/>
        <end position="331"/>
    </location>
</feature>
<dbReference type="InterPro" id="IPR001005">
    <property type="entry name" value="SANT/Myb"/>
</dbReference>
<keyword evidence="4" id="KW-0156">Chromatin regulator</keyword>
<dbReference type="Proteomes" id="UP001150538">
    <property type="component" value="Unassembled WGS sequence"/>
</dbReference>
<evidence type="ECO:0000256" key="5">
    <source>
        <dbReference type="ARBA" id="ARBA00023015"/>
    </source>
</evidence>
<dbReference type="AlphaFoldDB" id="A0A9W7ZU18"/>
<keyword evidence="5" id="KW-0805">Transcription regulation</keyword>
<dbReference type="PANTHER" id="PTHR12855:SF10">
    <property type="entry name" value="DNA METHYLTRANSFERASE 1-ASSOCIATED PROTEIN 1"/>
    <property type="match status" value="1"/>
</dbReference>